<evidence type="ECO:0008006" key="5">
    <source>
        <dbReference type="Google" id="ProtNLM"/>
    </source>
</evidence>
<evidence type="ECO:0000313" key="3">
    <source>
        <dbReference type="EMBL" id="ORY05620.1"/>
    </source>
</evidence>
<evidence type="ECO:0000256" key="1">
    <source>
        <dbReference type="SAM" id="Phobius"/>
    </source>
</evidence>
<protein>
    <recommendedName>
        <fullName evidence="5">Membrane anchor Opy2 N-terminal domain-containing protein</fullName>
    </recommendedName>
</protein>
<comment type="caution">
    <text evidence="3">The sequence shown here is derived from an EMBL/GenBank/DDBJ whole genome shotgun (WGS) entry which is preliminary data.</text>
</comment>
<dbReference type="Proteomes" id="UP000193498">
    <property type="component" value="Unassembled WGS sequence"/>
</dbReference>
<evidence type="ECO:0000313" key="4">
    <source>
        <dbReference type="Proteomes" id="UP000193498"/>
    </source>
</evidence>
<accession>A0A1Y1Z5V2</accession>
<dbReference type="PANTHER" id="PTHR36854:SF1">
    <property type="entry name" value="TRANSMEMBRANE PROTEIN"/>
    <property type="match status" value="1"/>
</dbReference>
<keyword evidence="2" id="KW-0732">Signal</keyword>
<name>A0A1Y1Z5V2_9FUNG</name>
<feature type="chain" id="PRO_5013390751" description="Membrane anchor Opy2 N-terminal domain-containing protein" evidence="2">
    <location>
        <begin position="27"/>
        <end position="130"/>
    </location>
</feature>
<keyword evidence="4" id="KW-1185">Reference proteome</keyword>
<organism evidence="3 4">
    <name type="scientific">Basidiobolus meristosporus CBS 931.73</name>
    <dbReference type="NCBI Taxonomy" id="1314790"/>
    <lineage>
        <taxon>Eukaryota</taxon>
        <taxon>Fungi</taxon>
        <taxon>Fungi incertae sedis</taxon>
        <taxon>Zoopagomycota</taxon>
        <taxon>Entomophthoromycotina</taxon>
        <taxon>Basidiobolomycetes</taxon>
        <taxon>Basidiobolales</taxon>
        <taxon>Basidiobolaceae</taxon>
        <taxon>Basidiobolus</taxon>
    </lineage>
</organism>
<dbReference type="OrthoDB" id="2142503at2759"/>
<proteinExistence type="predicted"/>
<keyword evidence="1" id="KW-0472">Membrane</keyword>
<dbReference type="PANTHER" id="PTHR36854">
    <property type="entry name" value="CHROMOSOME 9, WHOLE GENOME SHOTGUN SEQUENCE"/>
    <property type="match status" value="1"/>
</dbReference>
<dbReference type="AlphaFoldDB" id="A0A1Y1Z5V2"/>
<dbReference type="InParanoid" id="A0A1Y1Z5V2"/>
<feature type="transmembrane region" description="Helical" evidence="1">
    <location>
        <begin position="93"/>
        <end position="115"/>
    </location>
</feature>
<sequence>MARRTAYISWLLVLLVALANIQIVQGANPVSFCKCVCGTNVTIVELNEGTSKTCLDCTKAFCLTRDSHFCSGAGNGADLLAICFQRDSYKDQVVIYVFLIITGGLLLAALVKPYWAKWQRSRSTYSSRPN</sequence>
<reference evidence="3 4" key="1">
    <citation type="submission" date="2016-07" db="EMBL/GenBank/DDBJ databases">
        <title>Pervasive Adenine N6-methylation of Active Genes in Fungi.</title>
        <authorList>
            <consortium name="DOE Joint Genome Institute"/>
            <person name="Mondo S.J."/>
            <person name="Dannebaum R.O."/>
            <person name="Kuo R.C."/>
            <person name="Labutti K."/>
            <person name="Haridas S."/>
            <person name="Kuo A."/>
            <person name="Salamov A."/>
            <person name="Ahrendt S.R."/>
            <person name="Lipzen A."/>
            <person name="Sullivan W."/>
            <person name="Andreopoulos W.B."/>
            <person name="Clum A."/>
            <person name="Lindquist E."/>
            <person name="Daum C."/>
            <person name="Ramamoorthy G.K."/>
            <person name="Gryganskyi A."/>
            <person name="Culley D."/>
            <person name="Magnuson J.K."/>
            <person name="James T.Y."/>
            <person name="O'Malley M.A."/>
            <person name="Stajich J.E."/>
            <person name="Spatafora J.W."/>
            <person name="Visel A."/>
            <person name="Grigoriev I.V."/>
        </authorList>
    </citation>
    <scope>NUCLEOTIDE SEQUENCE [LARGE SCALE GENOMIC DNA]</scope>
    <source>
        <strain evidence="3 4">CBS 931.73</strain>
    </source>
</reference>
<dbReference type="EMBL" id="MCFE01000023">
    <property type="protein sequence ID" value="ORY05620.1"/>
    <property type="molecule type" value="Genomic_DNA"/>
</dbReference>
<keyword evidence="1" id="KW-0812">Transmembrane</keyword>
<evidence type="ECO:0000256" key="2">
    <source>
        <dbReference type="SAM" id="SignalP"/>
    </source>
</evidence>
<gene>
    <name evidence="3" type="ORF">K493DRAFT_310876</name>
</gene>
<keyword evidence="1" id="KW-1133">Transmembrane helix</keyword>
<feature type="signal peptide" evidence="2">
    <location>
        <begin position="1"/>
        <end position="26"/>
    </location>
</feature>